<keyword evidence="1" id="KW-0597">Phosphoprotein</keyword>
<dbReference type="SMART" id="SM00448">
    <property type="entry name" value="REC"/>
    <property type="match status" value="1"/>
</dbReference>
<evidence type="ECO:0000313" key="4">
    <source>
        <dbReference type="Proteomes" id="UP001501337"/>
    </source>
</evidence>
<sequence length="152" mass="17388">MRRIDSSGPVSILLADDDAQDRILTEEALRLSGFPNPMHHVENGEQLMRYLRREGEYADVEQFPWPGIILLDLNMPRKDGISCLREIRRDPALSTIPIVILSTSSQAEEIERSYDLGANSYICKPADFEVLVDRIRHFAGYWFDTVNLPLGR</sequence>
<dbReference type="CDD" id="cd17557">
    <property type="entry name" value="REC_Rcp-like"/>
    <property type="match status" value="1"/>
</dbReference>
<dbReference type="EMBL" id="BAABBO010000007">
    <property type="protein sequence ID" value="GAA3957615.1"/>
    <property type="molecule type" value="Genomic_DNA"/>
</dbReference>
<dbReference type="Proteomes" id="UP001501337">
    <property type="component" value="Unassembled WGS sequence"/>
</dbReference>
<dbReference type="PANTHER" id="PTHR44520">
    <property type="entry name" value="RESPONSE REGULATOR RCP1-RELATED"/>
    <property type="match status" value="1"/>
</dbReference>
<feature type="modified residue" description="4-aspartylphosphate" evidence="1">
    <location>
        <position position="72"/>
    </location>
</feature>
<feature type="domain" description="Response regulatory" evidence="2">
    <location>
        <begin position="11"/>
        <end position="139"/>
    </location>
</feature>
<accession>A0ABP7P0H5</accession>
<dbReference type="RefSeq" id="WP_344804931.1">
    <property type="nucleotide sequence ID" value="NZ_BAABBO010000007.1"/>
</dbReference>
<comment type="caution">
    <text evidence="3">The sequence shown here is derived from an EMBL/GenBank/DDBJ whole genome shotgun (WGS) entry which is preliminary data.</text>
</comment>
<dbReference type="Pfam" id="PF00072">
    <property type="entry name" value="Response_reg"/>
    <property type="match status" value="1"/>
</dbReference>
<evidence type="ECO:0000259" key="2">
    <source>
        <dbReference type="PROSITE" id="PS50110"/>
    </source>
</evidence>
<dbReference type="Gene3D" id="3.40.50.2300">
    <property type="match status" value="1"/>
</dbReference>
<proteinExistence type="predicted"/>
<dbReference type="InterPro" id="IPR052893">
    <property type="entry name" value="TCS_response_regulator"/>
</dbReference>
<dbReference type="InterPro" id="IPR011006">
    <property type="entry name" value="CheY-like_superfamily"/>
</dbReference>
<name>A0ABP7P0H5_9GAMM</name>
<keyword evidence="4" id="KW-1185">Reference proteome</keyword>
<protein>
    <submittedName>
        <fullName evidence="3">Response regulator</fullName>
    </submittedName>
</protein>
<dbReference type="SUPFAM" id="SSF52172">
    <property type="entry name" value="CheY-like"/>
    <property type="match status" value="1"/>
</dbReference>
<gene>
    <name evidence="3" type="ORF">GCM10022278_15160</name>
</gene>
<dbReference type="InterPro" id="IPR001789">
    <property type="entry name" value="Sig_transdc_resp-reg_receiver"/>
</dbReference>
<evidence type="ECO:0000256" key="1">
    <source>
        <dbReference type="PROSITE-ProRule" id="PRU00169"/>
    </source>
</evidence>
<evidence type="ECO:0000313" key="3">
    <source>
        <dbReference type="EMBL" id="GAA3957615.1"/>
    </source>
</evidence>
<dbReference type="PANTHER" id="PTHR44520:SF2">
    <property type="entry name" value="RESPONSE REGULATOR RCP1"/>
    <property type="match status" value="1"/>
</dbReference>
<reference evidence="4" key="1">
    <citation type="journal article" date="2019" name="Int. J. Syst. Evol. Microbiol.">
        <title>The Global Catalogue of Microorganisms (GCM) 10K type strain sequencing project: providing services to taxonomists for standard genome sequencing and annotation.</title>
        <authorList>
            <consortium name="The Broad Institute Genomics Platform"/>
            <consortium name="The Broad Institute Genome Sequencing Center for Infectious Disease"/>
            <person name="Wu L."/>
            <person name="Ma J."/>
        </authorList>
    </citation>
    <scope>NUCLEOTIDE SEQUENCE [LARGE SCALE GENOMIC DNA]</scope>
    <source>
        <strain evidence="4">JCM 17555</strain>
    </source>
</reference>
<organism evidence="3 4">
    <name type="scientific">Allohahella marinimesophila</name>
    <dbReference type="NCBI Taxonomy" id="1054972"/>
    <lineage>
        <taxon>Bacteria</taxon>
        <taxon>Pseudomonadati</taxon>
        <taxon>Pseudomonadota</taxon>
        <taxon>Gammaproteobacteria</taxon>
        <taxon>Oceanospirillales</taxon>
        <taxon>Hahellaceae</taxon>
        <taxon>Allohahella</taxon>
    </lineage>
</organism>
<dbReference type="PROSITE" id="PS50110">
    <property type="entry name" value="RESPONSE_REGULATORY"/>
    <property type="match status" value="1"/>
</dbReference>